<dbReference type="AlphaFoldDB" id="R0KRG4"/>
<feature type="region of interest" description="Disordered" evidence="1">
    <location>
        <begin position="561"/>
        <end position="584"/>
    </location>
</feature>
<dbReference type="GeneID" id="19397892"/>
<gene>
    <name evidence="2" type="ORF">SETTUDRAFT_159001</name>
</gene>
<organism evidence="2 3">
    <name type="scientific">Exserohilum turcicum (strain 28A)</name>
    <name type="common">Northern leaf blight fungus</name>
    <name type="synonym">Setosphaeria turcica</name>
    <dbReference type="NCBI Taxonomy" id="671987"/>
    <lineage>
        <taxon>Eukaryota</taxon>
        <taxon>Fungi</taxon>
        <taxon>Dikarya</taxon>
        <taxon>Ascomycota</taxon>
        <taxon>Pezizomycotina</taxon>
        <taxon>Dothideomycetes</taxon>
        <taxon>Pleosporomycetidae</taxon>
        <taxon>Pleosporales</taxon>
        <taxon>Pleosporineae</taxon>
        <taxon>Pleosporaceae</taxon>
        <taxon>Exserohilum</taxon>
    </lineage>
</organism>
<dbReference type="STRING" id="671987.R0KRG4"/>
<proteinExistence type="predicted"/>
<evidence type="ECO:0000313" key="3">
    <source>
        <dbReference type="Proteomes" id="UP000016935"/>
    </source>
</evidence>
<reference evidence="2 3" key="2">
    <citation type="journal article" date="2013" name="PLoS Genet.">
        <title>Comparative genome structure, secondary metabolite, and effector coding capacity across Cochliobolus pathogens.</title>
        <authorList>
            <person name="Condon B.J."/>
            <person name="Leng Y."/>
            <person name="Wu D."/>
            <person name="Bushley K.E."/>
            <person name="Ohm R.A."/>
            <person name="Otillar R."/>
            <person name="Martin J."/>
            <person name="Schackwitz W."/>
            <person name="Grimwood J."/>
            <person name="MohdZainudin N."/>
            <person name="Xue C."/>
            <person name="Wang R."/>
            <person name="Manning V.A."/>
            <person name="Dhillon B."/>
            <person name="Tu Z.J."/>
            <person name="Steffenson B.J."/>
            <person name="Salamov A."/>
            <person name="Sun H."/>
            <person name="Lowry S."/>
            <person name="LaButti K."/>
            <person name="Han J."/>
            <person name="Copeland A."/>
            <person name="Lindquist E."/>
            <person name="Barry K."/>
            <person name="Schmutz J."/>
            <person name="Baker S.E."/>
            <person name="Ciuffetti L.M."/>
            <person name="Grigoriev I.V."/>
            <person name="Zhong S."/>
            <person name="Turgeon B.G."/>
        </authorList>
    </citation>
    <scope>NUCLEOTIDE SEQUENCE [LARGE SCALE GENOMIC DNA]</scope>
    <source>
        <strain evidence="3">28A</strain>
    </source>
</reference>
<protein>
    <submittedName>
        <fullName evidence="2">Uncharacterized protein</fullName>
    </submittedName>
</protein>
<feature type="compositionally biased region" description="Basic and acidic residues" evidence="1">
    <location>
        <begin position="562"/>
        <end position="584"/>
    </location>
</feature>
<evidence type="ECO:0000313" key="2">
    <source>
        <dbReference type="EMBL" id="EOA90407.1"/>
    </source>
</evidence>
<dbReference type="RefSeq" id="XP_008022262.1">
    <property type="nucleotide sequence ID" value="XM_008024071.1"/>
</dbReference>
<dbReference type="Proteomes" id="UP000016935">
    <property type="component" value="Unassembled WGS sequence"/>
</dbReference>
<feature type="region of interest" description="Disordered" evidence="1">
    <location>
        <begin position="28"/>
        <end position="48"/>
    </location>
</feature>
<name>R0KRG4_EXST2</name>
<reference evidence="2 3" key="1">
    <citation type="journal article" date="2012" name="PLoS Pathog.">
        <title>Diverse lifestyles and strategies of plant pathogenesis encoded in the genomes of eighteen Dothideomycetes fungi.</title>
        <authorList>
            <person name="Ohm R.A."/>
            <person name="Feau N."/>
            <person name="Henrissat B."/>
            <person name="Schoch C.L."/>
            <person name="Horwitz B.A."/>
            <person name="Barry K.W."/>
            <person name="Condon B.J."/>
            <person name="Copeland A.C."/>
            <person name="Dhillon B."/>
            <person name="Glaser F."/>
            <person name="Hesse C.N."/>
            <person name="Kosti I."/>
            <person name="LaButti K."/>
            <person name="Lindquist E.A."/>
            <person name="Lucas S."/>
            <person name="Salamov A.A."/>
            <person name="Bradshaw R.E."/>
            <person name="Ciuffetti L."/>
            <person name="Hamelin R.C."/>
            <person name="Kema G.H.J."/>
            <person name="Lawrence C."/>
            <person name="Scott J.A."/>
            <person name="Spatafora J.W."/>
            <person name="Turgeon B.G."/>
            <person name="de Wit P.J.G.M."/>
            <person name="Zhong S."/>
            <person name="Goodwin S.B."/>
            <person name="Grigoriev I.V."/>
        </authorList>
    </citation>
    <scope>NUCLEOTIDE SEQUENCE [LARGE SCALE GENOMIC DNA]</scope>
    <source>
        <strain evidence="3">28A</strain>
    </source>
</reference>
<keyword evidence="3" id="KW-1185">Reference proteome</keyword>
<dbReference type="HOGENOM" id="CLU_014048_2_1_1"/>
<accession>R0KRG4</accession>
<dbReference type="EMBL" id="KB908493">
    <property type="protein sequence ID" value="EOA90407.1"/>
    <property type="molecule type" value="Genomic_DNA"/>
</dbReference>
<dbReference type="eggNOG" id="ENOG502SB4N">
    <property type="taxonomic scope" value="Eukaryota"/>
</dbReference>
<dbReference type="OrthoDB" id="1744869at2759"/>
<sequence>MPLLLARPWPVLTRAVAAALASRRPPRRAYAAVPPPPSTATAAPEGPKPKTISGAIIIPASLKTHSIKALPLEDALRKTFTVFFVTPSYAHFLLDDDSFLHDALLRIYGGVTDAADLSIHALCAVVDKVPAPRPWKSHSFEDEVSWRRVQPPIAGAGFEGIAYVSLRPGASVSPSGSLSPSENGAIDFITADYFSDGAAHLDTLRLPLANTVFQTGTPTTMFQSTWQTHGTPGKLTLLAKTNTSHHAIRLDHTPYSLHDTSALNIPLFPLTLPRVVEGCMGNIIRRVLDADGNSVQASSELEDAVPRFFAARGRPSQATVAWALVIPSSLKDKVISRTEELFSNLPTKDDATPTEPEHAWERLWCSRPPAWNTLVSQAISEGARLHRVLSGGGGWGKKAGLLSLDPVPVYGPPESIGSDAAAVSDDPSDFESTLTPVVRDGDSIQFFILPKAMLDHEARQFDNYTSVTRLTRKGKLWGWELGTVPSTMDSIPGKSWQHQTARKTAYTLFNSSFGALTEGAMTLTRRSWTRQGGISSVHTTMLDVPFSRFWTVNSTKMRVKHLNPEQKDMDGAGKDKDVGEPGPE</sequence>
<evidence type="ECO:0000256" key="1">
    <source>
        <dbReference type="SAM" id="MobiDB-lite"/>
    </source>
</evidence>